<feature type="binding site" evidence="6">
    <location>
        <position position="243"/>
    </location>
    <ligand>
        <name>FAD</name>
        <dbReference type="ChEBI" id="CHEBI:57692"/>
    </ligand>
</feature>
<dbReference type="EMBL" id="CP045875">
    <property type="protein sequence ID" value="QGG47445.1"/>
    <property type="molecule type" value="Genomic_DNA"/>
</dbReference>
<feature type="binding site" evidence="6">
    <location>
        <begin position="268"/>
        <end position="269"/>
    </location>
    <ligand>
        <name>FAD</name>
        <dbReference type="ChEBI" id="CHEBI:57692"/>
    </ligand>
</feature>
<dbReference type="InterPro" id="IPR001308">
    <property type="entry name" value="ETF_a/FixB"/>
</dbReference>
<name>A0A5Q2N4E4_9FIRM</name>
<feature type="binding site" evidence="6">
    <location>
        <position position="320"/>
    </location>
    <ligand>
        <name>FAD</name>
        <dbReference type="ChEBI" id="CHEBI:57692"/>
    </ligand>
</feature>
<comment type="cofactor">
    <cofactor evidence="6">
        <name>FAD</name>
        <dbReference type="ChEBI" id="CHEBI:57692"/>
    </cofactor>
    <text evidence="6">Binds 1 FAD per dimer.</text>
</comment>
<dbReference type="PANTHER" id="PTHR43153">
    <property type="entry name" value="ELECTRON TRANSFER FLAVOPROTEIN ALPHA"/>
    <property type="match status" value="1"/>
</dbReference>
<gene>
    <name evidence="8" type="primary">etfA</name>
    <name evidence="8" type="ORF">FTV88_1298</name>
</gene>
<organism evidence="8 9">
    <name type="scientific">Heliorestis convoluta</name>
    <dbReference type="NCBI Taxonomy" id="356322"/>
    <lineage>
        <taxon>Bacteria</taxon>
        <taxon>Bacillati</taxon>
        <taxon>Bacillota</taxon>
        <taxon>Clostridia</taxon>
        <taxon>Eubacteriales</taxon>
        <taxon>Heliobacteriaceae</taxon>
        <taxon>Heliorestis</taxon>
    </lineage>
</organism>
<dbReference type="Pfam" id="PF00766">
    <property type="entry name" value="ETF_alpha"/>
    <property type="match status" value="1"/>
</dbReference>
<keyword evidence="2" id="KW-0813">Transport</keyword>
<dbReference type="InterPro" id="IPR014730">
    <property type="entry name" value="ETF_a/b_N"/>
</dbReference>
<dbReference type="FunFam" id="3.40.50.1220:FF:000001">
    <property type="entry name" value="Electron transfer flavoprotein, alpha subunit"/>
    <property type="match status" value="1"/>
</dbReference>
<evidence type="ECO:0000259" key="7">
    <source>
        <dbReference type="SMART" id="SM00893"/>
    </source>
</evidence>
<evidence type="ECO:0000256" key="4">
    <source>
        <dbReference type="ARBA" id="ARBA00022827"/>
    </source>
</evidence>
<proteinExistence type="inferred from homology"/>
<dbReference type="OrthoDB" id="9770286at2"/>
<dbReference type="SMART" id="SM00893">
    <property type="entry name" value="ETF"/>
    <property type="match status" value="1"/>
</dbReference>
<dbReference type="InterPro" id="IPR018206">
    <property type="entry name" value="ETF_asu_C_CS"/>
</dbReference>
<dbReference type="GO" id="GO:0050660">
    <property type="term" value="F:flavin adenine dinucleotide binding"/>
    <property type="evidence" value="ECO:0007669"/>
    <property type="project" value="InterPro"/>
</dbReference>
<evidence type="ECO:0000256" key="1">
    <source>
        <dbReference type="ARBA" id="ARBA00005817"/>
    </source>
</evidence>
<dbReference type="InterPro" id="IPR033947">
    <property type="entry name" value="ETF_alpha_N"/>
</dbReference>
<dbReference type="InterPro" id="IPR014731">
    <property type="entry name" value="ETF_asu_C"/>
</dbReference>
<protein>
    <submittedName>
        <fullName evidence="8">Electron transfer flavoprotein, alpha subunit</fullName>
    </submittedName>
</protein>
<dbReference type="PIRSF" id="PIRSF000089">
    <property type="entry name" value="Electra_flavoP_a"/>
    <property type="match status" value="1"/>
</dbReference>
<dbReference type="GO" id="GO:0009055">
    <property type="term" value="F:electron transfer activity"/>
    <property type="evidence" value="ECO:0007669"/>
    <property type="project" value="InterPro"/>
</dbReference>
<dbReference type="Proteomes" id="UP000366051">
    <property type="component" value="Chromosome"/>
</dbReference>
<feature type="domain" description="Electron transfer flavoprotein alpha/beta-subunit N-terminal" evidence="7">
    <location>
        <begin position="4"/>
        <end position="215"/>
    </location>
</feature>
<dbReference type="InterPro" id="IPR014729">
    <property type="entry name" value="Rossmann-like_a/b/a_fold"/>
</dbReference>
<dbReference type="Pfam" id="PF01012">
    <property type="entry name" value="ETF"/>
    <property type="match status" value="1"/>
</dbReference>
<keyword evidence="5" id="KW-0249">Electron transport</keyword>
<dbReference type="SUPFAM" id="SSF52467">
    <property type="entry name" value="DHS-like NAD/FAD-binding domain"/>
    <property type="match status" value="1"/>
</dbReference>
<evidence type="ECO:0000313" key="8">
    <source>
        <dbReference type="EMBL" id="QGG47445.1"/>
    </source>
</evidence>
<feature type="binding site" evidence="6">
    <location>
        <begin position="299"/>
        <end position="306"/>
    </location>
    <ligand>
        <name>FAD</name>
        <dbReference type="ChEBI" id="CHEBI:57692"/>
    </ligand>
</feature>
<keyword evidence="9" id="KW-1185">Reference proteome</keyword>
<sequence length="356" mass="37494">MAKAWVLLEVLDGKIKRVSWEMVTLAQQTGAQEIVGLLIGQGVQDLTGEASQYGFDKIVLVDHPAVEKYSASSYTAILTELYEKEKPELLFIANTAQGRDFAPRLAQRIGAGQVSDVTAYQGLAAANEGAKEVAATHTEQGPSTEATLAGQGAFIRPIYAGKAFASVRANSFPLVVTVRPNAFTAAAPQEGSEQGKATPVVEVPSLAATEAPVDLSAVIKEVVKHISSRPELTEADIIVSGGRGIKGPENFPLIESLADTLGAAVGASRAAVDAGWRHHDDQVGQTGKTVSPTLYIACGISGAIQHLAGMNSSKVIVAINKDPEANIFKVADYGIVGDLFEVVPLLQAEFEKVLHQ</sequence>
<evidence type="ECO:0000256" key="2">
    <source>
        <dbReference type="ARBA" id="ARBA00022448"/>
    </source>
</evidence>
<dbReference type="KEGG" id="hcv:FTV88_1298"/>
<comment type="similarity">
    <text evidence="1">Belongs to the ETF alpha-subunit/FixB family.</text>
</comment>
<evidence type="ECO:0000313" key="9">
    <source>
        <dbReference type="Proteomes" id="UP000366051"/>
    </source>
</evidence>
<dbReference type="InterPro" id="IPR029035">
    <property type="entry name" value="DHS-like_NAD/FAD-binding_dom"/>
</dbReference>
<dbReference type="PANTHER" id="PTHR43153:SF1">
    <property type="entry name" value="ELECTRON TRANSFER FLAVOPROTEIN SUBUNIT ALPHA, MITOCHONDRIAL"/>
    <property type="match status" value="1"/>
</dbReference>
<evidence type="ECO:0000256" key="5">
    <source>
        <dbReference type="ARBA" id="ARBA00022982"/>
    </source>
</evidence>
<feature type="binding site" evidence="6">
    <location>
        <begin position="282"/>
        <end position="286"/>
    </location>
    <ligand>
        <name>FAD</name>
        <dbReference type="ChEBI" id="CHEBI:57692"/>
    </ligand>
</feature>
<dbReference type="CDD" id="cd01715">
    <property type="entry name" value="ETF_alpha"/>
    <property type="match status" value="1"/>
</dbReference>
<dbReference type="Gene3D" id="3.40.50.1220">
    <property type="entry name" value="TPP-binding domain"/>
    <property type="match status" value="1"/>
</dbReference>
<keyword evidence="4 6" id="KW-0274">FAD</keyword>
<evidence type="ECO:0000256" key="6">
    <source>
        <dbReference type="PIRSR" id="PIRSR000089-1"/>
    </source>
</evidence>
<evidence type="ECO:0000256" key="3">
    <source>
        <dbReference type="ARBA" id="ARBA00022630"/>
    </source>
</evidence>
<dbReference type="RefSeq" id="WP_153724817.1">
    <property type="nucleotide sequence ID" value="NZ_CP045875.1"/>
</dbReference>
<dbReference type="GO" id="GO:0033539">
    <property type="term" value="P:fatty acid beta-oxidation using acyl-CoA dehydrogenase"/>
    <property type="evidence" value="ECO:0007669"/>
    <property type="project" value="TreeGrafter"/>
</dbReference>
<dbReference type="SUPFAM" id="SSF52402">
    <property type="entry name" value="Adenine nucleotide alpha hydrolases-like"/>
    <property type="match status" value="1"/>
</dbReference>
<dbReference type="Gene3D" id="3.40.50.620">
    <property type="entry name" value="HUPs"/>
    <property type="match status" value="1"/>
</dbReference>
<accession>A0A5Q2N4E4</accession>
<dbReference type="PROSITE" id="PS00696">
    <property type="entry name" value="ETF_ALPHA"/>
    <property type="match status" value="1"/>
</dbReference>
<keyword evidence="3" id="KW-0285">Flavoprotein</keyword>
<dbReference type="AlphaFoldDB" id="A0A5Q2N4E4"/>
<reference evidence="9" key="1">
    <citation type="submission" date="2019-11" db="EMBL/GenBank/DDBJ databases">
        <title>Genome sequence of Heliorestis convoluta strain HH, an alkaliphilic and minimalistic phototrophic bacterium from a soda lake in Egypt.</title>
        <authorList>
            <person name="Dewey E.D."/>
            <person name="Stokes L.M."/>
            <person name="Burchell B.M."/>
            <person name="Shaffer K.N."/>
            <person name="Huntington A.M."/>
            <person name="Baker J.M."/>
            <person name="Nadendla S."/>
            <person name="Giglio M.G."/>
            <person name="Touchman J.W."/>
            <person name="Blankenship R.E."/>
            <person name="Madigan M.T."/>
            <person name="Sattley W.M."/>
        </authorList>
    </citation>
    <scope>NUCLEOTIDE SEQUENCE [LARGE SCALE GENOMIC DNA]</scope>
    <source>
        <strain evidence="9">HH</strain>
    </source>
</reference>